<dbReference type="InterPro" id="IPR036390">
    <property type="entry name" value="WH_DNA-bd_sf"/>
</dbReference>
<keyword evidence="4" id="KW-0804">Transcription</keyword>
<organism evidence="6 7">
    <name type="scientific">Streptomyces oceani</name>
    <dbReference type="NCBI Taxonomy" id="1075402"/>
    <lineage>
        <taxon>Bacteria</taxon>
        <taxon>Bacillati</taxon>
        <taxon>Actinomycetota</taxon>
        <taxon>Actinomycetes</taxon>
        <taxon>Kitasatosporales</taxon>
        <taxon>Streptomycetaceae</taxon>
        <taxon>Streptomyces</taxon>
    </lineage>
</organism>
<accession>A0A1E7KPH0</accession>
<gene>
    <name evidence="6" type="ORF">AN216_01425</name>
</gene>
<dbReference type="InterPro" id="IPR005119">
    <property type="entry name" value="LysR_subst-bd"/>
</dbReference>
<dbReference type="PANTHER" id="PTHR30346:SF30">
    <property type="entry name" value="SMALL NEUTRAL PROTEASE REGULATORY PROTEIN"/>
    <property type="match status" value="1"/>
</dbReference>
<name>A0A1E7KPH0_9ACTN</name>
<dbReference type="RefSeq" id="WP_070194727.1">
    <property type="nucleotide sequence ID" value="NZ_LJGU01000092.1"/>
</dbReference>
<dbReference type="Gene3D" id="3.40.190.10">
    <property type="entry name" value="Periplasmic binding protein-like II"/>
    <property type="match status" value="2"/>
</dbReference>
<dbReference type="PRINTS" id="PR00039">
    <property type="entry name" value="HTHLYSR"/>
</dbReference>
<feature type="domain" description="HTH lysR-type" evidence="5">
    <location>
        <begin position="1"/>
        <end position="56"/>
    </location>
</feature>
<comment type="caution">
    <text evidence="6">The sequence shown here is derived from an EMBL/GenBank/DDBJ whole genome shotgun (WGS) entry which is preliminary data.</text>
</comment>
<dbReference type="GO" id="GO:0032993">
    <property type="term" value="C:protein-DNA complex"/>
    <property type="evidence" value="ECO:0007669"/>
    <property type="project" value="TreeGrafter"/>
</dbReference>
<dbReference type="InterPro" id="IPR036388">
    <property type="entry name" value="WH-like_DNA-bd_sf"/>
</dbReference>
<reference evidence="6 7" key="1">
    <citation type="journal article" date="2016" name="Front. Microbiol.">
        <title>Comparative Genomics Analysis of Streptomyces Species Reveals Their Adaptation to the Marine Environment and Their Diversity at the Genomic Level.</title>
        <authorList>
            <person name="Tian X."/>
            <person name="Zhang Z."/>
            <person name="Yang T."/>
            <person name="Chen M."/>
            <person name="Li J."/>
            <person name="Chen F."/>
            <person name="Yang J."/>
            <person name="Li W."/>
            <person name="Zhang B."/>
            <person name="Zhang Z."/>
            <person name="Wu J."/>
            <person name="Zhang C."/>
            <person name="Long L."/>
            <person name="Xiao J."/>
        </authorList>
    </citation>
    <scope>NUCLEOTIDE SEQUENCE [LARGE SCALE GENOMIC DNA]</scope>
    <source>
        <strain evidence="6 7">SCSIO 02100</strain>
    </source>
</reference>
<evidence type="ECO:0000256" key="4">
    <source>
        <dbReference type="ARBA" id="ARBA00023163"/>
    </source>
</evidence>
<dbReference type="OrthoDB" id="3171102at2"/>
<keyword evidence="7" id="KW-1185">Reference proteome</keyword>
<dbReference type="SUPFAM" id="SSF53850">
    <property type="entry name" value="Periplasmic binding protein-like II"/>
    <property type="match status" value="1"/>
</dbReference>
<evidence type="ECO:0000259" key="5">
    <source>
        <dbReference type="PROSITE" id="PS50931"/>
    </source>
</evidence>
<dbReference type="GO" id="GO:0003700">
    <property type="term" value="F:DNA-binding transcription factor activity"/>
    <property type="evidence" value="ECO:0007669"/>
    <property type="project" value="InterPro"/>
</dbReference>
<evidence type="ECO:0000256" key="3">
    <source>
        <dbReference type="ARBA" id="ARBA00023125"/>
    </source>
</evidence>
<dbReference type="Proteomes" id="UP000176101">
    <property type="component" value="Unassembled WGS sequence"/>
</dbReference>
<sequence>MRHLRALCAIADTGSVRRAARQLGVSQPSLTTQLGRIERAVGGRLFTRERTGSRPTALGSSVLSRARPIIAEMTALLTEAREDALDRAGGSRLRIGSTGNRAVPGWLHRLHARLPDTDITIRIDVSPNILLRMVAEGQLDVAFVHEVAGCPLHVPEGVRQRVLVPREPQFVALPADHPAAAKEKVVLGDLATERWMVDPSADGEWAGLRRVFAEAGLNPRVLHGDYLTGADLVAAGEVVSPCQPTSRPRPGMVIRPLQGDPLTVRLSLATRVDGAAAGAGADAELDAIFADLEASYQEVAWTSTAYRRWLLHHDSPLLRSYAATQPA</sequence>
<dbReference type="Pfam" id="PF03466">
    <property type="entry name" value="LysR_substrate"/>
    <property type="match status" value="1"/>
</dbReference>
<dbReference type="PROSITE" id="PS50931">
    <property type="entry name" value="HTH_LYSR"/>
    <property type="match status" value="1"/>
</dbReference>
<evidence type="ECO:0000313" key="6">
    <source>
        <dbReference type="EMBL" id="OEV05845.1"/>
    </source>
</evidence>
<keyword evidence="2" id="KW-0805">Transcription regulation</keyword>
<dbReference type="SUPFAM" id="SSF46785">
    <property type="entry name" value="Winged helix' DNA-binding domain"/>
    <property type="match status" value="1"/>
</dbReference>
<evidence type="ECO:0000256" key="1">
    <source>
        <dbReference type="ARBA" id="ARBA00009437"/>
    </source>
</evidence>
<dbReference type="Gene3D" id="1.10.10.10">
    <property type="entry name" value="Winged helix-like DNA-binding domain superfamily/Winged helix DNA-binding domain"/>
    <property type="match status" value="1"/>
</dbReference>
<comment type="similarity">
    <text evidence="1">Belongs to the LysR transcriptional regulatory family.</text>
</comment>
<dbReference type="InterPro" id="IPR000847">
    <property type="entry name" value="LysR_HTH_N"/>
</dbReference>
<dbReference type="AlphaFoldDB" id="A0A1E7KPH0"/>
<keyword evidence="3" id="KW-0238">DNA-binding</keyword>
<dbReference type="PATRIC" id="fig|1075402.3.peg.3664"/>
<dbReference type="EMBL" id="LJGU01000092">
    <property type="protein sequence ID" value="OEV05845.1"/>
    <property type="molecule type" value="Genomic_DNA"/>
</dbReference>
<protein>
    <submittedName>
        <fullName evidence="6">Peptidase</fullName>
    </submittedName>
</protein>
<dbReference type="GO" id="GO:0003677">
    <property type="term" value="F:DNA binding"/>
    <property type="evidence" value="ECO:0007669"/>
    <property type="project" value="UniProtKB-KW"/>
</dbReference>
<proteinExistence type="inferred from homology"/>
<dbReference type="Pfam" id="PF00126">
    <property type="entry name" value="HTH_1"/>
    <property type="match status" value="1"/>
</dbReference>
<dbReference type="PANTHER" id="PTHR30346">
    <property type="entry name" value="TRANSCRIPTIONAL DUAL REGULATOR HCAR-RELATED"/>
    <property type="match status" value="1"/>
</dbReference>
<evidence type="ECO:0000256" key="2">
    <source>
        <dbReference type="ARBA" id="ARBA00023015"/>
    </source>
</evidence>
<dbReference type="STRING" id="1075402.AN216_01425"/>
<evidence type="ECO:0000313" key="7">
    <source>
        <dbReference type="Proteomes" id="UP000176101"/>
    </source>
</evidence>
<dbReference type="CDD" id="cd08414">
    <property type="entry name" value="PBP2_LTTR_aromatics_like"/>
    <property type="match status" value="1"/>
</dbReference>